<dbReference type="InterPro" id="IPR019223">
    <property type="entry name" value="DUF2147"/>
</dbReference>
<dbReference type="PANTHER" id="PTHR36919">
    <property type="entry name" value="BLR1215 PROTEIN"/>
    <property type="match status" value="1"/>
</dbReference>
<dbReference type="EMBL" id="QWDD01000001">
    <property type="protein sequence ID" value="RNJ49096.1"/>
    <property type="molecule type" value="Genomic_DNA"/>
</dbReference>
<evidence type="ECO:0000259" key="3">
    <source>
        <dbReference type="Pfam" id="PF09917"/>
    </source>
</evidence>
<dbReference type="Proteomes" id="UP000268623">
    <property type="component" value="Unassembled WGS sequence"/>
</dbReference>
<dbReference type="Gene3D" id="2.40.128.520">
    <property type="match status" value="1"/>
</dbReference>
<proteinExistence type="predicted"/>
<feature type="domain" description="DUF2147" evidence="3">
    <location>
        <begin position="65"/>
        <end position="121"/>
    </location>
</feature>
<feature type="compositionally biased region" description="Basic and acidic residues" evidence="1">
    <location>
        <begin position="149"/>
        <end position="169"/>
    </location>
</feature>
<evidence type="ECO:0000256" key="2">
    <source>
        <dbReference type="SAM" id="SignalP"/>
    </source>
</evidence>
<dbReference type="OrthoDB" id="9811671at2"/>
<dbReference type="PANTHER" id="PTHR36919:SF2">
    <property type="entry name" value="BLL6627 PROTEIN"/>
    <property type="match status" value="1"/>
</dbReference>
<feature type="region of interest" description="Disordered" evidence="1">
    <location>
        <begin position="123"/>
        <end position="191"/>
    </location>
</feature>
<organism evidence="4 5">
    <name type="scientific">Methylocystis hirsuta</name>
    <dbReference type="NCBI Taxonomy" id="369798"/>
    <lineage>
        <taxon>Bacteria</taxon>
        <taxon>Pseudomonadati</taxon>
        <taxon>Pseudomonadota</taxon>
        <taxon>Alphaproteobacteria</taxon>
        <taxon>Hyphomicrobiales</taxon>
        <taxon>Methylocystaceae</taxon>
        <taxon>Methylocystis</taxon>
    </lineage>
</organism>
<evidence type="ECO:0000256" key="1">
    <source>
        <dbReference type="SAM" id="MobiDB-lite"/>
    </source>
</evidence>
<gene>
    <name evidence="4" type="ORF">D1O30_05265</name>
</gene>
<evidence type="ECO:0000313" key="5">
    <source>
        <dbReference type="Proteomes" id="UP000268623"/>
    </source>
</evidence>
<feature type="chain" id="PRO_5018219971" evidence="2">
    <location>
        <begin position="23"/>
        <end position="191"/>
    </location>
</feature>
<reference evidence="4 5" key="1">
    <citation type="submission" date="2018-08" db="EMBL/GenBank/DDBJ databases">
        <title>Genome sequence of Methylocystis hirsuta CSC1, a methanotroph able to accumulate PHAs.</title>
        <authorList>
            <person name="Bordel S."/>
            <person name="Rodriguez E."/>
            <person name="Gancedo J."/>
            <person name="Munoz R."/>
        </authorList>
    </citation>
    <scope>NUCLEOTIDE SEQUENCE [LARGE SCALE GENOMIC DNA]</scope>
    <source>
        <strain evidence="4 5">CSC1</strain>
    </source>
</reference>
<accession>A0A3M9XMU3</accession>
<feature type="signal peptide" evidence="2">
    <location>
        <begin position="1"/>
        <end position="22"/>
    </location>
</feature>
<dbReference type="RefSeq" id="WP_123175078.1">
    <property type="nucleotide sequence ID" value="NZ_QWDD01000001.1"/>
</dbReference>
<feature type="compositionally biased region" description="Low complexity" evidence="1">
    <location>
        <begin position="170"/>
        <end position="191"/>
    </location>
</feature>
<comment type="caution">
    <text evidence="4">The sequence shown here is derived from an EMBL/GenBank/DDBJ whole genome shotgun (WGS) entry which is preliminary data.</text>
</comment>
<keyword evidence="2" id="KW-0732">Signal</keyword>
<keyword evidence="5" id="KW-1185">Reference proteome</keyword>
<dbReference type="AlphaFoldDB" id="A0A3M9XMU3"/>
<evidence type="ECO:0000313" key="4">
    <source>
        <dbReference type="EMBL" id="RNJ49096.1"/>
    </source>
</evidence>
<dbReference type="Pfam" id="PF09917">
    <property type="entry name" value="DUF2147"/>
    <property type="match status" value="1"/>
</dbReference>
<protein>
    <submittedName>
        <fullName evidence="4">DUF2147 domain-containing protein</fullName>
    </submittedName>
</protein>
<name>A0A3M9XMU3_9HYPH</name>
<sequence>MRKALLRIAMATALCAPTAAYAVDAVYGVWVREGHPNDKLEFYDCSGKLCAKGIEAMPDGSPAPQVLRDAAKTTPNHWEGEINDPESGKTYIGKIALDSPTSLTMTGCLVAFLCQSETWTKVSGPTKPAADAKPAGHEPAAKPAAPAPDAKEPAAAKPAAHEPAAKETAKPAAKATKPAKGKTTAPPAQTE</sequence>